<feature type="compositionally biased region" description="Polar residues" evidence="1">
    <location>
        <begin position="194"/>
        <end position="203"/>
    </location>
</feature>
<dbReference type="EMBL" id="JBHUDK010000019">
    <property type="protein sequence ID" value="MFD1600970.1"/>
    <property type="molecule type" value="Genomic_DNA"/>
</dbReference>
<organism evidence="2 3">
    <name type="scientific">Halobellus rarus</name>
    <dbReference type="NCBI Taxonomy" id="1126237"/>
    <lineage>
        <taxon>Archaea</taxon>
        <taxon>Methanobacteriati</taxon>
        <taxon>Methanobacteriota</taxon>
        <taxon>Stenosarchaea group</taxon>
        <taxon>Halobacteria</taxon>
        <taxon>Halobacteriales</taxon>
        <taxon>Haloferacaceae</taxon>
        <taxon>Halobellus</taxon>
    </lineage>
</organism>
<evidence type="ECO:0000313" key="3">
    <source>
        <dbReference type="Proteomes" id="UP001597085"/>
    </source>
</evidence>
<sequence>MELTRRDAMAALAAAGATVGGGVLFGRMVPPRSDGGGAASDGRDPSAAPSLSSDLLDLLDATAEVLYPDGVEGRRDFVETYVLGRVSDRSDYRDGLREAAAQLDAVARDWEGSPYAELDADARDRILRNLGVETADPDPEGPISDRIRFYLVDDLLFAFYSSPAGGRLVGIENPIGHPGGIESYQRGTMPDAPGNTNGGESDG</sequence>
<reference evidence="2 3" key="1">
    <citation type="journal article" date="2019" name="Int. J. Syst. Evol. Microbiol.">
        <title>The Global Catalogue of Microorganisms (GCM) 10K type strain sequencing project: providing services to taxonomists for standard genome sequencing and annotation.</title>
        <authorList>
            <consortium name="The Broad Institute Genomics Platform"/>
            <consortium name="The Broad Institute Genome Sequencing Center for Infectious Disease"/>
            <person name="Wu L."/>
            <person name="Ma J."/>
        </authorList>
    </citation>
    <scope>NUCLEOTIDE SEQUENCE [LARGE SCALE GENOMIC DNA]</scope>
    <source>
        <strain evidence="2 3">CGMCC 1.12121</strain>
    </source>
</reference>
<feature type="region of interest" description="Disordered" evidence="1">
    <location>
        <begin position="32"/>
        <end position="51"/>
    </location>
</feature>
<comment type="caution">
    <text evidence="2">The sequence shown here is derived from an EMBL/GenBank/DDBJ whole genome shotgun (WGS) entry which is preliminary data.</text>
</comment>
<dbReference type="PROSITE" id="PS51318">
    <property type="entry name" value="TAT"/>
    <property type="match status" value="1"/>
</dbReference>
<dbReference type="Pfam" id="PF13618">
    <property type="entry name" value="Gluconate_2-dh3"/>
    <property type="match status" value="1"/>
</dbReference>
<dbReference type="Proteomes" id="UP001597085">
    <property type="component" value="Unassembled WGS sequence"/>
</dbReference>
<dbReference type="RefSeq" id="WP_256422798.1">
    <property type="nucleotide sequence ID" value="NZ_JANHDI010000015.1"/>
</dbReference>
<evidence type="ECO:0000313" key="2">
    <source>
        <dbReference type="EMBL" id="MFD1600970.1"/>
    </source>
</evidence>
<dbReference type="InterPro" id="IPR006311">
    <property type="entry name" value="TAT_signal"/>
</dbReference>
<dbReference type="InterPro" id="IPR027056">
    <property type="entry name" value="Gluconate_2DH_su3"/>
</dbReference>
<feature type="region of interest" description="Disordered" evidence="1">
    <location>
        <begin position="179"/>
        <end position="203"/>
    </location>
</feature>
<name>A0ABD6CT42_9EURY</name>
<accession>A0ABD6CT42</accession>
<proteinExistence type="predicted"/>
<gene>
    <name evidence="2" type="ORF">ACFSBX_18715</name>
</gene>
<dbReference type="InterPro" id="IPR019546">
    <property type="entry name" value="TAT_signal_bac_arc"/>
</dbReference>
<dbReference type="NCBIfam" id="TIGR01409">
    <property type="entry name" value="TAT_signal_seq"/>
    <property type="match status" value="1"/>
</dbReference>
<keyword evidence="3" id="KW-1185">Reference proteome</keyword>
<protein>
    <submittedName>
        <fullName evidence="2">Gluconate 2-dehydrogenase subunit 3 family protein</fullName>
    </submittedName>
</protein>
<dbReference type="AlphaFoldDB" id="A0ABD6CT42"/>
<evidence type="ECO:0000256" key="1">
    <source>
        <dbReference type="SAM" id="MobiDB-lite"/>
    </source>
</evidence>